<proteinExistence type="predicted"/>
<protein>
    <recommendedName>
        <fullName evidence="4">DUF4184 family protein</fullName>
    </recommendedName>
</protein>
<keyword evidence="1" id="KW-0472">Membrane</keyword>
<keyword evidence="3" id="KW-1185">Reference proteome</keyword>
<evidence type="ECO:0008006" key="4">
    <source>
        <dbReference type="Google" id="ProtNLM"/>
    </source>
</evidence>
<organism evidence="2 3">
    <name type="scientific">Nocardiopsis flavescens</name>
    <dbReference type="NCBI Taxonomy" id="758803"/>
    <lineage>
        <taxon>Bacteria</taxon>
        <taxon>Bacillati</taxon>
        <taxon>Actinomycetota</taxon>
        <taxon>Actinomycetes</taxon>
        <taxon>Streptosporangiales</taxon>
        <taxon>Nocardiopsidaceae</taxon>
        <taxon>Nocardiopsis</taxon>
    </lineage>
</organism>
<dbReference type="Proteomes" id="UP000184452">
    <property type="component" value="Unassembled WGS sequence"/>
</dbReference>
<dbReference type="STRING" id="758803.SAMN05421803_11127"/>
<feature type="transmembrane region" description="Helical" evidence="1">
    <location>
        <begin position="201"/>
        <end position="225"/>
    </location>
</feature>
<evidence type="ECO:0000313" key="3">
    <source>
        <dbReference type="Proteomes" id="UP000184452"/>
    </source>
</evidence>
<sequence>MPFTPAHVAAVLPLARTRLPLAALVVGSMAPDLPYYLPLPVGASVTHFPLGLPVVVLLGAVVWACWTYALRAPLAALAGREAGPPPAPGPRGVAWGAAALAVGALTHMVWDAFTHPGGAGVQLLPVLQEPVVEPHKVYNVLMYASSALGLAAVAWWTARRVEGPLRPRWIPLAAIAACALAGAAVSRLAAGDALDGGYDLVRVVLLGAVPGAGAGVAAWSLYWWVRERGGTP</sequence>
<dbReference type="Pfam" id="PF13803">
    <property type="entry name" value="DUF4184"/>
    <property type="match status" value="1"/>
</dbReference>
<evidence type="ECO:0000313" key="2">
    <source>
        <dbReference type="EMBL" id="SHJ89848.1"/>
    </source>
</evidence>
<dbReference type="AlphaFoldDB" id="A0A1M6N2H3"/>
<dbReference type="OrthoDB" id="8481923at2"/>
<dbReference type="EMBL" id="FQZK01000011">
    <property type="protein sequence ID" value="SHJ89848.1"/>
    <property type="molecule type" value="Genomic_DNA"/>
</dbReference>
<keyword evidence="1" id="KW-1133">Transmembrane helix</keyword>
<dbReference type="RefSeq" id="WP_073380541.1">
    <property type="nucleotide sequence ID" value="NZ_FQZK01000011.1"/>
</dbReference>
<feature type="transmembrane region" description="Helical" evidence="1">
    <location>
        <begin position="137"/>
        <end position="157"/>
    </location>
</feature>
<gene>
    <name evidence="2" type="ORF">SAMN05421803_11127</name>
</gene>
<keyword evidence="1" id="KW-0812">Transmembrane</keyword>
<reference evidence="2 3" key="1">
    <citation type="submission" date="2016-11" db="EMBL/GenBank/DDBJ databases">
        <authorList>
            <person name="Jaros S."/>
            <person name="Januszkiewicz K."/>
            <person name="Wedrychowicz H."/>
        </authorList>
    </citation>
    <scope>NUCLEOTIDE SEQUENCE [LARGE SCALE GENOMIC DNA]</scope>
    <source>
        <strain evidence="2 3">CGMCC 4.5723</strain>
    </source>
</reference>
<evidence type="ECO:0000256" key="1">
    <source>
        <dbReference type="SAM" id="Phobius"/>
    </source>
</evidence>
<feature type="transmembrane region" description="Helical" evidence="1">
    <location>
        <begin position="169"/>
        <end position="189"/>
    </location>
</feature>
<accession>A0A1M6N2H3</accession>
<feature type="transmembrane region" description="Helical" evidence="1">
    <location>
        <begin position="51"/>
        <end position="71"/>
    </location>
</feature>
<dbReference type="InterPro" id="IPR025238">
    <property type="entry name" value="DUF4184"/>
</dbReference>
<name>A0A1M6N2H3_9ACTN</name>